<sequence length="548" mass="62414">MDPTSTSSSAFNRLPVELLDRILDYGLRDKSSESYGGDSFNLWTLKSLRLANRQYAYLPKLLGAIFHRVRLVASPEHVEIAQKADLSSIKPYVKSIVVVPTKYSWAMTEEIFGDILLIPPLEEFCKEVNDKTRAEMDPNAGYRHRMWLGREQFASLGMRGFVQEYMNGEMPVTDEEIRKGYERYRRQAQRTREMYETGELERAWTRVLAELPNVHGLKVGIWDYRGSTPRNSSWRDAGCEINSHEHFYDKGHHHDVCQQVHAPVGEALFIAAIASVSASRTSITELEMEYVVDGRFAWADNGALDCLDLSHLQTLSIQPIAVEERYLGSDARDAIIARYSVATEAILRRCSTTLERLEFCPSVSECPMSWPPPTFPGCPDVPPLPALRSFKTGLTLRLSAFAHFLHQSPKLTHLQLDGCHGDEGEWRELWDAIRMHPSRMELELEQLPCVDWTELSVFHHTGGPSDVKLTGDPCNDIDWSMGNYLSGIRHWDRNCQYWFDNGDGEHTEDDEWGDGERESSDRSSDDGGDDDNRDEDDEGREGEDSEVD</sequence>
<organism evidence="2 3">
    <name type="scientific">Elsinoe australis</name>
    <dbReference type="NCBI Taxonomy" id="40998"/>
    <lineage>
        <taxon>Eukaryota</taxon>
        <taxon>Fungi</taxon>
        <taxon>Dikarya</taxon>
        <taxon>Ascomycota</taxon>
        <taxon>Pezizomycotina</taxon>
        <taxon>Dothideomycetes</taxon>
        <taxon>Dothideomycetidae</taxon>
        <taxon>Myriangiales</taxon>
        <taxon>Elsinoaceae</taxon>
        <taxon>Elsinoe</taxon>
    </lineage>
</organism>
<dbReference type="AlphaFoldDB" id="A0A2P7YC35"/>
<comment type="caution">
    <text evidence="2">The sequence shown here is derived from an EMBL/GenBank/DDBJ whole genome shotgun (WGS) entry which is preliminary data.</text>
</comment>
<accession>A0A2P7YC35</accession>
<dbReference type="Proteomes" id="UP000243723">
    <property type="component" value="Unassembled WGS sequence"/>
</dbReference>
<dbReference type="OrthoDB" id="5010675at2759"/>
<proteinExistence type="predicted"/>
<name>A0A2P7YC35_9PEZI</name>
<feature type="compositionally biased region" description="Basic and acidic residues" evidence="1">
    <location>
        <begin position="514"/>
        <end position="525"/>
    </location>
</feature>
<gene>
    <name evidence="2" type="ORF">B9Z65_7410</name>
</gene>
<evidence type="ECO:0000313" key="2">
    <source>
        <dbReference type="EMBL" id="PSK33523.1"/>
    </source>
</evidence>
<feature type="region of interest" description="Disordered" evidence="1">
    <location>
        <begin position="504"/>
        <end position="548"/>
    </location>
</feature>
<evidence type="ECO:0000256" key="1">
    <source>
        <dbReference type="SAM" id="MobiDB-lite"/>
    </source>
</evidence>
<protein>
    <submittedName>
        <fullName evidence="2">Uncharacterized protein</fullName>
    </submittedName>
</protein>
<keyword evidence="3" id="KW-1185">Reference proteome</keyword>
<reference evidence="2 3" key="1">
    <citation type="submission" date="2017-05" db="EMBL/GenBank/DDBJ databases">
        <title>Draft genome sequence of Elsinoe australis.</title>
        <authorList>
            <person name="Cheng Q."/>
        </authorList>
    </citation>
    <scope>NUCLEOTIDE SEQUENCE [LARGE SCALE GENOMIC DNA]</scope>
    <source>
        <strain evidence="2 3">NL1</strain>
    </source>
</reference>
<feature type="compositionally biased region" description="Acidic residues" evidence="1">
    <location>
        <begin position="526"/>
        <end position="548"/>
    </location>
</feature>
<evidence type="ECO:0000313" key="3">
    <source>
        <dbReference type="Proteomes" id="UP000243723"/>
    </source>
</evidence>
<dbReference type="EMBL" id="NHZQ01000448">
    <property type="protein sequence ID" value="PSK33523.1"/>
    <property type="molecule type" value="Genomic_DNA"/>
</dbReference>